<dbReference type="Pfam" id="PF02894">
    <property type="entry name" value="GFO_IDH_MocA_C"/>
    <property type="match status" value="1"/>
</dbReference>
<name>A0A0K2SLY1_LIMPI</name>
<dbReference type="Gene3D" id="3.30.360.10">
    <property type="entry name" value="Dihydrodipicolinate Reductase, domain 2"/>
    <property type="match status" value="1"/>
</dbReference>
<proteinExistence type="inferred from homology"/>
<evidence type="ECO:0000259" key="4">
    <source>
        <dbReference type="Pfam" id="PF02894"/>
    </source>
</evidence>
<dbReference type="PANTHER" id="PTHR43377:SF2">
    <property type="entry name" value="BINDING ROSSMANN FOLD OXIDOREDUCTASE, PUTATIVE (AFU_ORTHOLOGUE AFUA_4G00560)-RELATED"/>
    <property type="match status" value="1"/>
</dbReference>
<feature type="region of interest" description="Disordered" evidence="2">
    <location>
        <begin position="351"/>
        <end position="370"/>
    </location>
</feature>
<reference evidence="6" key="1">
    <citation type="submission" date="2015-07" db="EMBL/GenBank/DDBJ databases">
        <title>Complete genome sequence and phylogenetic analysis of Limnochorda pilosa.</title>
        <authorList>
            <person name="Watanabe M."/>
            <person name="Kojima H."/>
            <person name="Fukui M."/>
        </authorList>
    </citation>
    <scope>NUCLEOTIDE SEQUENCE [LARGE SCALE GENOMIC DNA]</scope>
    <source>
        <strain evidence="6">HC45</strain>
    </source>
</reference>
<dbReference type="InterPro" id="IPR004104">
    <property type="entry name" value="Gfo/Idh/MocA-like_OxRdtase_C"/>
</dbReference>
<dbReference type="RefSeq" id="WP_068137248.1">
    <property type="nucleotide sequence ID" value="NZ_AP014924.1"/>
</dbReference>
<dbReference type="Proteomes" id="UP000065807">
    <property type="component" value="Chromosome"/>
</dbReference>
<feature type="domain" description="Gfo/Idh/MocA-like oxidoreductase N-terminal" evidence="3">
    <location>
        <begin position="6"/>
        <end position="120"/>
    </location>
</feature>
<dbReference type="InterPro" id="IPR051450">
    <property type="entry name" value="Gfo/Idh/MocA_Oxidoreductases"/>
</dbReference>
<organism evidence="5 6">
    <name type="scientific">Limnochorda pilosa</name>
    <dbReference type="NCBI Taxonomy" id="1555112"/>
    <lineage>
        <taxon>Bacteria</taxon>
        <taxon>Bacillati</taxon>
        <taxon>Bacillota</taxon>
        <taxon>Limnochordia</taxon>
        <taxon>Limnochordales</taxon>
        <taxon>Limnochordaceae</taxon>
        <taxon>Limnochorda</taxon>
    </lineage>
</organism>
<dbReference type="SUPFAM" id="SSF55347">
    <property type="entry name" value="Glyceraldehyde-3-phosphate dehydrogenase-like, C-terminal domain"/>
    <property type="match status" value="1"/>
</dbReference>
<dbReference type="KEGG" id="lpil:LIP_1993"/>
<accession>A0A0K2SLY1</accession>
<evidence type="ECO:0000259" key="3">
    <source>
        <dbReference type="Pfam" id="PF01408"/>
    </source>
</evidence>
<dbReference type="STRING" id="1555112.LIP_1993"/>
<dbReference type="AlphaFoldDB" id="A0A0K2SLY1"/>
<dbReference type="EMBL" id="AP014924">
    <property type="protein sequence ID" value="BAS27834.1"/>
    <property type="molecule type" value="Genomic_DNA"/>
</dbReference>
<evidence type="ECO:0000256" key="1">
    <source>
        <dbReference type="ARBA" id="ARBA00010928"/>
    </source>
</evidence>
<evidence type="ECO:0000256" key="2">
    <source>
        <dbReference type="SAM" id="MobiDB-lite"/>
    </source>
</evidence>
<dbReference type="Pfam" id="PF01408">
    <property type="entry name" value="GFO_IDH_MocA"/>
    <property type="match status" value="1"/>
</dbReference>
<evidence type="ECO:0000313" key="5">
    <source>
        <dbReference type="EMBL" id="BAS27834.1"/>
    </source>
</evidence>
<sequence length="434" mass="47738">METPVTVAVIGAGNRGRDAYAGWCLEHPDLARVVAVADPSEERRNELGERHGIPAERRYASWEAVLAQPRLADGVVIATPDRLHVEPALRAMELGYDILLEKPIAPTREEVLRVAEAADRLRAEKGGSVTVAHVLRYTPFFSTLKRLLDQGRIGRLVSVQYAENVGYWHFAHSYVRGNWRQAATSSPMILAKSCHDMDMLRWLVGSSWRSLASFGSLVHFRAENAPEGAPARCTDGCPASERCPFDAVRFYVENLEDWTGWPVSVITRDFSREGRLRALRVGPYGRCVYRCDNDVVDHQVASIEFEGGVTAAFTVCGFTEENTRTLKLMGTEGEIRGHLEKGEIEVRSFLPRRDPGSGHETVQVGPGAGHAGGDEGLMEAFVRRLEARRAGRAPEEALTSLAESLESHMMAFAAEEARVRGAVVRNASSAGSSD</sequence>
<protein>
    <submittedName>
        <fullName evidence="5">Oxidoreductase</fullName>
    </submittedName>
</protein>
<gene>
    <name evidence="5" type="ORF">LIP_1993</name>
</gene>
<keyword evidence="6" id="KW-1185">Reference proteome</keyword>
<dbReference type="GO" id="GO:0000166">
    <property type="term" value="F:nucleotide binding"/>
    <property type="evidence" value="ECO:0007669"/>
    <property type="project" value="InterPro"/>
</dbReference>
<dbReference type="InterPro" id="IPR036291">
    <property type="entry name" value="NAD(P)-bd_dom_sf"/>
</dbReference>
<reference evidence="6" key="2">
    <citation type="journal article" date="2016" name="Int. J. Syst. Evol. Microbiol.">
        <title>Complete genome sequence and cell structure of Limnochorda pilosa, a Gram-negative spore-former within the phylum Firmicutes.</title>
        <authorList>
            <person name="Watanabe M."/>
            <person name="Kojima H."/>
            <person name="Fukui M."/>
        </authorList>
    </citation>
    <scope>NUCLEOTIDE SEQUENCE [LARGE SCALE GENOMIC DNA]</scope>
    <source>
        <strain evidence="6">HC45</strain>
    </source>
</reference>
<comment type="similarity">
    <text evidence="1">Belongs to the Gfo/Idh/MocA family.</text>
</comment>
<dbReference type="SUPFAM" id="SSF51735">
    <property type="entry name" value="NAD(P)-binding Rossmann-fold domains"/>
    <property type="match status" value="1"/>
</dbReference>
<dbReference type="Gene3D" id="3.40.50.720">
    <property type="entry name" value="NAD(P)-binding Rossmann-like Domain"/>
    <property type="match status" value="1"/>
</dbReference>
<dbReference type="PANTHER" id="PTHR43377">
    <property type="entry name" value="BILIVERDIN REDUCTASE A"/>
    <property type="match status" value="1"/>
</dbReference>
<evidence type="ECO:0000313" key="6">
    <source>
        <dbReference type="Proteomes" id="UP000065807"/>
    </source>
</evidence>
<dbReference type="PATRIC" id="fig|1555112.3.peg.2028"/>
<dbReference type="OrthoDB" id="9781031at2"/>
<dbReference type="InterPro" id="IPR000683">
    <property type="entry name" value="Gfo/Idh/MocA-like_OxRdtase_N"/>
</dbReference>
<feature type="domain" description="Gfo/Idh/MocA-like oxidoreductase C-terminal" evidence="4">
    <location>
        <begin position="145"/>
        <end position="346"/>
    </location>
</feature>